<dbReference type="InterPro" id="IPR046960">
    <property type="entry name" value="PPR_At4g14850-like_plant"/>
</dbReference>
<dbReference type="Pfam" id="PF13041">
    <property type="entry name" value="PPR_2"/>
    <property type="match status" value="3"/>
</dbReference>
<feature type="repeat" description="PPR" evidence="2">
    <location>
        <begin position="405"/>
        <end position="439"/>
    </location>
</feature>
<dbReference type="FunFam" id="1.25.40.10:FF:000348">
    <property type="entry name" value="Pentatricopeptide repeat-containing protein chloroplastic"/>
    <property type="match status" value="1"/>
</dbReference>
<evidence type="ECO:0000313" key="3">
    <source>
        <dbReference type="EMBL" id="PIA40854.1"/>
    </source>
</evidence>
<feature type="repeat" description="PPR" evidence="2">
    <location>
        <begin position="171"/>
        <end position="206"/>
    </location>
</feature>
<dbReference type="PANTHER" id="PTHR47926:SF440">
    <property type="entry name" value="REPEAT-CONTAINING PROTEIN, PUTATIVE-RELATED"/>
    <property type="match status" value="1"/>
</dbReference>
<dbReference type="EMBL" id="KZ305041">
    <property type="protein sequence ID" value="PIA40854.1"/>
    <property type="molecule type" value="Genomic_DNA"/>
</dbReference>
<dbReference type="PANTHER" id="PTHR47926">
    <property type="entry name" value="PENTATRICOPEPTIDE REPEAT-CONTAINING PROTEIN"/>
    <property type="match status" value="1"/>
</dbReference>
<evidence type="ECO:0000256" key="1">
    <source>
        <dbReference type="ARBA" id="ARBA00022737"/>
    </source>
</evidence>
<dbReference type="FunFam" id="1.25.40.10:FF:000242">
    <property type="entry name" value="Pentatricopeptide repeat-containing protein"/>
    <property type="match status" value="1"/>
</dbReference>
<evidence type="ECO:0008006" key="5">
    <source>
        <dbReference type="Google" id="ProtNLM"/>
    </source>
</evidence>
<feature type="repeat" description="PPR" evidence="2">
    <location>
        <begin position="304"/>
        <end position="338"/>
    </location>
</feature>
<dbReference type="Gene3D" id="1.25.40.10">
    <property type="entry name" value="Tetratricopeptide repeat domain"/>
    <property type="match status" value="3"/>
</dbReference>
<dbReference type="InterPro" id="IPR011990">
    <property type="entry name" value="TPR-like_helical_dom_sf"/>
</dbReference>
<dbReference type="SUPFAM" id="SSF48452">
    <property type="entry name" value="TPR-like"/>
    <property type="match status" value="1"/>
</dbReference>
<feature type="repeat" description="PPR" evidence="2">
    <location>
        <begin position="273"/>
        <end position="303"/>
    </location>
</feature>
<dbReference type="GO" id="GO:0003723">
    <property type="term" value="F:RNA binding"/>
    <property type="evidence" value="ECO:0007669"/>
    <property type="project" value="InterPro"/>
</dbReference>
<keyword evidence="1" id="KW-0677">Repeat</keyword>
<organism evidence="3 4">
    <name type="scientific">Aquilegia coerulea</name>
    <name type="common">Rocky mountain columbine</name>
    <dbReference type="NCBI Taxonomy" id="218851"/>
    <lineage>
        <taxon>Eukaryota</taxon>
        <taxon>Viridiplantae</taxon>
        <taxon>Streptophyta</taxon>
        <taxon>Embryophyta</taxon>
        <taxon>Tracheophyta</taxon>
        <taxon>Spermatophyta</taxon>
        <taxon>Magnoliopsida</taxon>
        <taxon>Ranunculales</taxon>
        <taxon>Ranunculaceae</taxon>
        <taxon>Thalictroideae</taxon>
        <taxon>Aquilegia</taxon>
    </lineage>
</organism>
<dbReference type="STRING" id="218851.A0A2G5DBJ1"/>
<dbReference type="InterPro" id="IPR046848">
    <property type="entry name" value="E_motif"/>
</dbReference>
<name>A0A2G5DBJ1_AQUCA</name>
<evidence type="ECO:0000256" key="2">
    <source>
        <dbReference type="PROSITE-ProRule" id="PRU00708"/>
    </source>
</evidence>
<sequence>MKKSSGGGGGGGVGLKELHAHLIRNRLHTDPSSSISQVLLSYSSCSNNNSNDLHKALLVFNQIQQPTTYLWNAIIRAFSLSDQPIQAINIYHYHQHTRNALTTPDNLTFLFLIKACTRLQDLLNGRNAHLQCLKLGYHSYLFVSNAFIRMYGSCADLTSARKVFDEMSDRDLVSWNSLICGYSQNYQFQQVLTLFREMQLQEGIKPDAVTMVKVVLACTHLGDPQFADYVVNYIQTNNVNIDVYLGNTLIDLYKCRGSVESARNVFNQMPEKNIVSWNTMIVAYAKARNLIAARELFEDMPVKDVISWTSMINAYSQSNKFSDALVLFQEMMMAKVKPDQITVTSVLSACAHLGTFDFGKSIHEYIRAHNIKADIHLGNSLIDMYFKCGCIENALDVFKEMREKDVVSWSSVITGLEVNGYAKDALSCFSDMLKEGVQPSDVTFVGVLVACTHAGLVDEGLQYFESIEKVHRIPPTMKHYGCVVDMLSRSGLLDKAYDFIMSIPVRPDAILWRILLSACKLHENVVLAEIALKKLLELDPSNSGNYVLLSNTYAGANRWDDAVTVRKLMKETDVQKAPGCSSIEFDNSKINFWEPPVLCVCGSEEVCIFLELFDGYAHKYMVTWNSMISVFTRRVVDFLKNIGG</sequence>
<keyword evidence="4" id="KW-1185">Reference proteome</keyword>
<feature type="repeat" description="PPR" evidence="2">
    <location>
        <begin position="374"/>
        <end position="404"/>
    </location>
</feature>
<dbReference type="GO" id="GO:0009451">
    <property type="term" value="P:RNA modification"/>
    <property type="evidence" value="ECO:0007669"/>
    <property type="project" value="InterPro"/>
</dbReference>
<evidence type="ECO:0000313" key="4">
    <source>
        <dbReference type="Proteomes" id="UP000230069"/>
    </source>
</evidence>
<reference evidence="3 4" key="1">
    <citation type="submission" date="2017-09" db="EMBL/GenBank/DDBJ databases">
        <title>WGS assembly of Aquilegia coerulea Goldsmith.</title>
        <authorList>
            <person name="Hodges S."/>
            <person name="Kramer E."/>
            <person name="Nordborg M."/>
            <person name="Tomkins J."/>
            <person name="Borevitz J."/>
            <person name="Derieg N."/>
            <person name="Yan J."/>
            <person name="Mihaltcheva S."/>
            <person name="Hayes R.D."/>
            <person name="Rokhsar D."/>
        </authorList>
    </citation>
    <scope>NUCLEOTIDE SEQUENCE [LARGE SCALE GENOMIC DNA]</scope>
    <source>
        <strain evidence="4">cv. Goldsmith</strain>
    </source>
</reference>
<accession>A0A2G5DBJ1</accession>
<protein>
    <recommendedName>
        <fullName evidence="5">Pentacotripeptide-repeat region of PRORP domain-containing protein</fullName>
    </recommendedName>
</protein>
<dbReference type="Proteomes" id="UP000230069">
    <property type="component" value="Unassembled WGS sequence"/>
</dbReference>
<dbReference type="Pfam" id="PF01535">
    <property type="entry name" value="PPR"/>
    <property type="match status" value="1"/>
</dbReference>
<dbReference type="InParanoid" id="A0A2G5DBJ1"/>
<proteinExistence type="predicted"/>
<dbReference type="OrthoDB" id="185373at2759"/>
<dbReference type="Pfam" id="PF20431">
    <property type="entry name" value="E_motif"/>
    <property type="match status" value="1"/>
</dbReference>
<dbReference type="NCBIfam" id="TIGR00756">
    <property type="entry name" value="PPR"/>
    <property type="match status" value="5"/>
</dbReference>
<dbReference type="PROSITE" id="PS51375">
    <property type="entry name" value="PPR"/>
    <property type="match status" value="5"/>
</dbReference>
<dbReference type="InterPro" id="IPR002885">
    <property type="entry name" value="PPR_rpt"/>
</dbReference>
<dbReference type="FunFam" id="1.25.40.10:FF:000344">
    <property type="entry name" value="Pentatricopeptide repeat-containing protein"/>
    <property type="match status" value="1"/>
</dbReference>
<gene>
    <name evidence="3" type="ORF">AQUCO_02400124v1</name>
</gene>
<dbReference type="AlphaFoldDB" id="A0A2G5DBJ1"/>